<dbReference type="InterPro" id="IPR050469">
    <property type="entry name" value="Diguanylate_Cyclase"/>
</dbReference>
<dbReference type="PANTHER" id="PTHR45138:SF9">
    <property type="entry name" value="DIGUANYLATE CYCLASE DGCM-RELATED"/>
    <property type="match status" value="1"/>
</dbReference>
<dbReference type="SUPFAM" id="SSF55073">
    <property type="entry name" value="Nucleotide cyclase"/>
    <property type="match status" value="1"/>
</dbReference>
<evidence type="ECO:0000256" key="3">
    <source>
        <dbReference type="ARBA" id="ARBA00034247"/>
    </source>
</evidence>
<dbReference type="GO" id="GO:1902201">
    <property type="term" value="P:negative regulation of bacterial-type flagellum-dependent cell motility"/>
    <property type="evidence" value="ECO:0007669"/>
    <property type="project" value="TreeGrafter"/>
</dbReference>
<dbReference type="Proteomes" id="UP000232693">
    <property type="component" value="Chromosome"/>
</dbReference>
<dbReference type="InterPro" id="IPR043128">
    <property type="entry name" value="Rev_trsase/Diguanyl_cyclase"/>
</dbReference>
<dbReference type="CDD" id="cd01949">
    <property type="entry name" value="GGDEF"/>
    <property type="match status" value="1"/>
</dbReference>
<dbReference type="EMBL" id="CP025120">
    <property type="protein sequence ID" value="AUD79678.1"/>
    <property type="molecule type" value="Genomic_DNA"/>
</dbReference>
<dbReference type="SMART" id="SM00267">
    <property type="entry name" value="GGDEF"/>
    <property type="match status" value="1"/>
</dbReference>
<organism evidence="4 5">
    <name type="scientific">Kangiella profundi</name>
    <dbReference type="NCBI Taxonomy" id="1561924"/>
    <lineage>
        <taxon>Bacteria</taxon>
        <taxon>Pseudomonadati</taxon>
        <taxon>Pseudomonadota</taxon>
        <taxon>Gammaproteobacteria</taxon>
        <taxon>Kangiellales</taxon>
        <taxon>Kangiellaceae</taxon>
        <taxon>Kangiella</taxon>
    </lineage>
</organism>
<dbReference type="Gene3D" id="3.30.450.20">
    <property type="entry name" value="PAS domain"/>
    <property type="match status" value="1"/>
</dbReference>
<dbReference type="PANTHER" id="PTHR45138">
    <property type="entry name" value="REGULATORY COMPONENTS OF SENSORY TRANSDUCTION SYSTEM"/>
    <property type="match status" value="1"/>
</dbReference>
<gene>
    <name evidence="4" type="ORF">CW740_10650</name>
</gene>
<comment type="cofactor">
    <cofactor evidence="1">
        <name>Mg(2+)</name>
        <dbReference type="ChEBI" id="CHEBI:18420"/>
    </cofactor>
</comment>
<dbReference type="GO" id="GO:0043709">
    <property type="term" value="P:cell adhesion involved in single-species biofilm formation"/>
    <property type="evidence" value="ECO:0007669"/>
    <property type="project" value="TreeGrafter"/>
</dbReference>
<dbReference type="CDD" id="cd12914">
    <property type="entry name" value="PDC1_DGC_like"/>
    <property type="match status" value="1"/>
</dbReference>
<proteinExistence type="predicted"/>
<sequence length="712" mass="80740">MDQAAPRTFNEKALLLGGVYGLLGLITNLWFIIPLYGNLSLHLGEVFVIICLITRGFYPAVFASIITSTGLVYETGNYTFFVSAILEIFVLNAFLRKGVLLLLADVIFWVILGIPITYLTIKYIYDVTSGDFIQVILLKQAVNGVLIVSIAALLKPFIPLRLFSAAAEPEAPKLSDRVFELSLNSISLPALIISLFLSDSAADNTEKQMENVLKTRTEHYVSYLTNYVDYHLNSLRSLEAVVLQNDLTDVERDVMLNKWNQIYNGFITMLIANQSGLIISGSPAEFYNNIKSETEEKRKVIDRDYFKVPKTELRAYVSEVFQGRGFGDDPIIAISVPILNENNQFLGIVEGSLNIPKFENIEESMSVSDGHIIIKDQNKNIIYSSPELNLNTLDHFEIVDISPTFTNRMRIFELKGKQYLYHAATTGYGWRVVALAEPSILIGSYGHNFLRLTIILLFIAILSLAVTRRFSKQITKPLENLVRNFAAHRPIQDSASNIQTSLEIESVREQLKEAQYLTLEYQESLKREVEIKTSELVEMNEKLEKMSVEDDLTKIFNRRGFEKSVYEIFKLSCRNKTPLTFAILDVDHFKVVNDTWGHSVGDNCLVMIAKELKEHFQRETDFVARYGGEEFVVFLSGGNIDKHCRMLEEFRKKIAGHRVPANGNFVNLTISIGVYSLENDFNIGYHHLVSKADELLYQSKNNGRNRITCASQ</sequence>
<reference evidence="4 5" key="1">
    <citation type="submission" date="2017-12" db="EMBL/GenBank/DDBJ databases">
        <title>Kangiella profundi FT102 completed genome.</title>
        <authorList>
            <person name="Xu J."/>
            <person name="Wang J."/>
            <person name="Lu Y."/>
        </authorList>
    </citation>
    <scope>NUCLEOTIDE SEQUENCE [LARGE SCALE GENOMIC DNA]</scope>
    <source>
        <strain evidence="4 5">FT102</strain>
    </source>
</reference>
<dbReference type="GO" id="GO:0005886">
    <property type="term" value="C:plasma membrane"/>
    <property type="evidence" value="ECO:0007669"/>
    <property type="project" value="TreeGrafter"/>
</dbReference>
<dbReference type="AlphaFoldDB" id="A0A2K9B435"/>
<dbReference type="NCBIfam" id="TIGR00254">
    <property type="entry name" value="GGDEF"/>
    <property type="match status" value="1"/>
</dbReference>
<dbReference type="KEGG" id="kpd:CW740_10650"/>
<dbReference type="EC" id="2.7.7.65" evidence="2"/>
<evidence type="ECO:0000313" key="4">
    <source>
        <dbReference type="EMBL" id="AUD79678.1"/>
    </source>
</evidence>
<dbReference type="InterPro" id="IPR029787">
    <property type="entry name" value="Nucleotide_cyclase"/>
</dbReference>
<keyword evidence="5" id="KW-1185">Reference proteome</keyword>
<dbReference type="Gene3D" id="3.30.70.270">
    <property type="match status" value="1"/>
</dbReference>
<protein>
    <recommendedName>
        <fullName evidence="2">diguanylate cyclase</fullName>
        <ecNumber evidence="2">2.7.7.65</ecNumber>
    </recommendedName>
</protein>
<comment type="catalytic activity">
    <reaction evidence="3">
        <text>2 GTP = 3',3'-c-di-GMP + 2 diphosphate</text>
        <dbReference type="Rhea" id="RHEA:24898"/>
        <dbReference type="ChEBI" id="CHEBI:33019"/>
        <dbReference type="ChEBI" id="CHEBI:37565"/>
        <dbReference type="ChEBI" id="CHEBI:58805"/>
        <dbReference type="EC" id="2.7.7.65"/>
    </reaction>
</comment>
<dbReference type="InterPro" id="IPR000160">
    <property type="entry name" value="GGDEF_dom"/>
</dbReference>
<dbReference type="PROSITE" id="PS50887">
    <property type="entry name" value="GGDEF"/>
    <property type="match status" value="1"/>
</dbReference>
<evidence type="ECO:0000256" key="2">
    <source>
        <dbReference type="ARBA" id="ARBA00012528"/>
    </source>
</evidence>
<evidence type="ECO:0000256" key="1">
    <source>
        <dbReference type="ARBA" id="ARBA00001946"/>
    </source>
</evidence>
<dbReference type="RefSeq" id="WP_106647477.1">
    <property type="nucleotide sequence ID" value="NZ_BMGO01000001.1"/>
</dbReference>
<name>A0A2K9B435_9GAMM</name>
<dbReference type="FunFam" id="3.30.70.270:FF:000001">
    <property type="entry name" value="Diguanylate cyclase domain protein"/>
    <property type="match status" value="1"/>
</dbReference>
<dbReference type="GO" id="GO:0052621">
    <property type="term" value="F:diguanylate cyclase activity"/>
    <property type="evidence" value="ECO:0007669"/>
    <property type="project" value="UniProtKB-EC"/>
</dbReference>
<evidence type="ECO:0000313" key="5">
    <source>
        <dbReference type="Proteomes" id="UP000232693"/>
    </source>
</evidence>
<dbReference type="Pfam" id="PF00990">
    <property type="entry name" value="GGDEF"/>
    <property type="match status" value="1"/>
</dbReference>
<accession>A0A2K9B435</accession>
<dbReference type="OrthoDB" id="8572793at2"/>